<dbReference type="AlphaFoldDB" id="A0A699JE17"/>
<dbReference type="EMBL" id="BKCJ010401368">
    <property type="protein sequence ID" value="GFA30419.1"/>
    <property type="molecule type" value="Genomic_DNA"/>
</dbReference>
<dbReference type="PROSITE" id="PS50994">
    <property type="entry name" value="INTEGRASE"/>
    <property type="match status" value="1"/>
</dbReference>
<protein>
    <recommendedName>
        <fullName evidence="3">Integrase catalytic domain-containing protein</fullName>
    </recommendedName>
</protein>
<dbReference type="PANTHER" id="PTHR42648">
    <property type="entry name" value="TRANSPOSASE, PUTATIVE-RELATED"/>
    <property type="match status" value="1"/>
</dbReference>
<evidence type="ECO:0000313" key="4">
    <source>
        <dbReference type="EMBL" id="GFA30419.1"/>
    </source>
</evidence>
<dbReference type="Pfam" id="PF07727">
    <property type="entry name" value="RVT_2"/>
    <property type="match status" value="1"/>
</dbReference>
<keyword evidence="2" id="KW-0378">Hydrolase</keyword>
<dbReference type="SUPFAM" id="SSF53098">
    <property type="entry name" value="Ribonuclease H-like"/>
    <property type="match status" value="1"/>
</dbReference>
<dbReference type="PANTHER" id="PTHR42648:SF18">
    <property type="entry name" value="RETROTRANSPOSON, UNCLASSIFIED-LIKE PROTEIN"/>
    <property type="match status" value="1"/>
</dbReference>
<dbReference type="Pfam" id="PF25597">
    <property type="entry name" value="SH3_retrovirus"/>
    <property type="match status" value="1"/>
</dbReference>
<gene>
    <name evidence="4" type="ORF">Tci_602391</name>
</gene>
<comment type="caution">
    <text evidence="4">The sequence shown here is derived from an EMBL/GenBank/DDBJ whole genome shotgun (WGS) entry which is preliminary data.</text>
</comment>
<dbReference type="GO" id="GO:0003676">
    <property type="term" value="F:nucleic acid binding"/>
    <property type="evidence" value="ECO:0007669"/>
    <property type="project" value="InterPro"/>
</dbReference>
<dbReference type="GO" id="GO:0016787">
    <property type="term" value="F:hydrolase activity"/>
    <property type="evidence" value="ECO:0007669"/>
    <property type="project" value="UniProtKB-KW"/>
</dbReference>
<organism evidence="4">
    <name type="scientific">Tanacetum cinerariifolium</name>
    <name type="common">Dalmatian daisy</name>
    <name type="synonym">Chrysanthemum cinerariifolium</name>
    <dbReference type="NCBI Taxonomy" id="118510"/>
    <lineage>
        <taxon>Eukaryota</taxon>
        <taxon>Viridiplantae</taxon>
        <taxon>Streptophyta</taxon>
        <taxon>Embryophyta</taxon>
        <taxon>Tracheophyta</taxon>
        <taxon>Spermatophyta</taxon>
        <taxon>Magnoliopsida</taxon>
        <taxon>eudicotyledons</taxon>
        <taxon>Gunneridae</taxon>
        <taxon>Pentapetalae</taxon>
        <taxon>asterids</taxon>
        <taxon>campanulids</taxon>
        <taxon>Asterales</taxon>
        <taxon>Asteraceae</taxon>
        <taxon>Asteroideae</taxon>
        <taxon>Anthemideae</taxon>
        <taxon>Anthemidinae</taxon>
        <taxon>Tanacetum</taxon>
    </lineage>
</organism>
<evidence type="ECO:0000259" key="3">
    <source>
        <dbReference type="PROSITE" id="PS50994"/>
    </source>
</evidence>
<proteinExistence type="predicted"/>
<dbReference type="SUPFAM" id="SSF56672">
    <property type="entry name" value="DNA/RNA polymerases"/>
    <property type="match status" value="1"/>
</dbReference>
<dbReference type="InterPro" id="IPR001584">
    <property type="entry name" value="Integrase_cat-core"/>
</dbReference>
<dbReference type="InterPro" id="IPR012337">
    <property type="entry name" value="RNaseH-like_sf"/>
</dbReference>
<dbReference type="InterPro" id="IPR057670">
    <property type="entry name" value="SH3_retrovirus"/>
</dbReference>
<reference evidence="4" key="1">
    <citation type="journal article" date="2019" name="Sci. Rep.">
        <title>Draft genome of Tanacetum cinerariifolium, the natural source of mosquito coil.</title>
        <authorList>
            <person name="Yamashiro T."/>
            <person name="Shiraishi A."/>
            <person name="Satake H."/>
            <person name="Nakayama K."/>
        </authorList>
    </citation>
    <scope>NUCLEOTIDE SEQUENCE</scope>
</reference>
<feature type="domain" description="Integrase catalytic" evidence="3">
    <location>
        <begin position="70"/>
        <end position="133"/>
    </location>
</feature>
<feature type="non-terminal residue" evidence="4">
    <location>
        <position position="1"/>
    </location>
</feature>
<evidence type="ECO:0000256" key="2">
    <source>
        <dbReference type="ARBA" id="ARBA00022801"/>
    </source>
</evidence>
<keyword evidence="1" id="KW-0479">Metal-binding</keyword>
<name>A0A699JE17_TANCI</name>
<dbReference type="Gene3D" id="3.30.420.10">
    <property type="entry name" value="Ribonuclease H-like superfamily/Ribonuclease H"/>
    <property type="match status" value="2"/>
</dbReference>
<dbReference type="GO" id="GO:0046872">
    <property type="term" value="F:metal ion binding"/>
    <property type="evidence" value="ECO:0007669"/>
    <property type="project" value="UniProtKB-KW"/>
</dbReference>
<evidence type="ECO:0000256" key="1">
    <source>
        <dbReference type="ARBA" id="ARBA00022723"/>
    </source>
</evidence>
<dbReference type="GO" id="GO:0015074">
    <property type="term" value="P:DNA integration"/>
    <property type="evidence" value="ECO:0007669"/>
    <property type="project" value="InterPro"/>
</dbReference>
<dbReference type="InterPro" id="IPR043502">
    <property type="entry name" value="DNA/RNA_pol_sf"/>
</dbReference>
<dbReference type="InterPro" id="IPR039537">
    <property type="entry name" value="Retrotran_Ty1/copia-like"/>
</dbReference>
<accession>A0A699JE17</accession>
<dbReference type="InterPro" id="IPR036397">
    <property type="entry name" value="RNaseH_sf"/>
</dbReference>
<dbReference type="InterPro" id="IPR013103">
    <property type="entry name" value="RVT_2"/>
</dbReference>
<sequence>LPKMKFEKDHLCSTYEQGKNHRKHHKSKTDFASNKPLYLLHMDLCGPMHVQSINGKRYVLVVVDDYSRTPQQNGVVERRNRTLVEAARTMLTFANLPSFLWAEAIATACFTQNRSIIHKRFDKTPYELINKRKPNIKFFRVFSCRCYLLNDYEDVGKLKAKGDIGVFVGYSKESDGFRIHNKRTRKIHKSVNVNFDEISKMTSKQFSLEPGLSNINETGKSSNRSISKVDEALKNDLEDLFQDFYDDYFNSSKIMKSSSTNVETSINDEVFHEVSESFQGESSSSSLNDDMQQSPKQVILPQTNTQSILINMVPNGDEASTSHNVFNDRLEDAYFDASTSFHDLSNVHTYYQPYTHEKKWTKDHPLHKIIGDPKSSVRTRGKLANSCLFSCLLSSIEPANVAEDLRDADWVSAQQEELDQFVRLKVWRLVSRPEGKSVIKSKWIFKNKKDESSLIIRNKARLVAVGYSQQEGINYDETFAPTTFLNGILKEEVYVCQPQGFVSKHYPDHVYALDKALYGLKQAPRAWYDVLSQFLIESGFQKGSIDTTLFIKKKGSHIMLIQIYVDDIIFGSTNPKYCTKFSELMVKRFEMSMMGEMKLFLGLQVNNFSNRIFINQSKYILDILSRFGLENCDSVPTPMVEQAKLKLDLDGKPVNHTDCRNMIGSLMYVTSSGPDIMFATCMYARYQANPNENLVSAVKRIFCYLKGTINLGLWYPKDSGFDLTVYLDADHAG</sequence>